<proteinExistence type="predicted"/>
<evidence type="ECO:0000259" key="7">
    <source>
        <dbReference type="PROSITE" id="PS50850"/>
    </source>
</evidence>
<organism evidence="8 9">
    <name type="scientific">Acinetobacter rudis</name>
    <dbReference type="NCBI Taxonomy" id="632955"/>
    <lineage>
        <taxon>Bacteria</taxon>
        <taxon>Pseudomonadati</taxon>
        <taxon>Pseudomonadota</taxon>
        <taxon>Gammaproteobacteria</taxon>
        <taxon>Moraxellales</taxon>
        <taxon>Moraxellaceae</taxon>
        <taxon>Acinetobacter</taxon>
    </lineage>
</organism>
<accession>A0AAW8JD30</accession>
<feature type="transmembrane region" description="Helical" evidence="6">
    <location>
        <begin position="451"/>
        <end position="470"/>
    </location>
</feature>
<dbReference type="InterPro" id="IPR036259">
    <property type="entry name" value="MFS_trans_sf"/>
</dbReference>
<feature type="transmembrane region" description="Helical" evidence="6">
    <location>
        <begin position="240"/>
        <end position="258"/>
    </location>
</feature>
<dbReference type="Proteomes" id="UP001243844">
    <property type="component" value="Unassembled WGS sequence"/>
</dbReference>
<evidence type="ECO:0000256" key="1">
    <source>
        <dbReference type="ARBA" id="ARBA00004141"/>
    </source>
</evidence>
<dbReference type="InterPro" id="IPR005829">
    <property type="entry name" value="Sugar_transporter_CS"/>
</dbReference>
<dbReference type="CDD" id="cd17321">
    <property type="entry name" value="MFS_MMR_MDR_like"/>
    <property type="match status" value="1"/>
</dbReference>
<dbReference type="Pfam" id="PF07690">
    <property type="entry name" value="MFS_1"/>
    <property type="match status" value="1"/>
</dbReference>
<protein>
    <submittedName>
        <fullName evidence="8">MFS transporter</fullName>
    </submittedName>
</protein>
<evidence type="ECO:0000313" key="9">
    <source>
        <dbReference type="Proteomes" id="UP001243844"/>
    </source>
</evidence>
<feature type="transmembrane region" description="Helical" evidence="6">
    <location>
        <begin position="88"/>
        <end position="106"/>
    </location>
</feature>
<feature type="transmembrane region" description="Helical" evidence="6">
    <location>
        <begin position="414"/>
        <end position="431"/>
    </location>
</feature>
<dbReference type="GO" id="GO:0022857">
    <property type="term" value="F:transmembrane transporter activity"/>
    <property type="evidence" value="ECO:0007669"/>
    <property type="project" value="InterPro"/>
</dbReference>
<evidence type="ECO:0000313" key="8">
    <source>
        <dbReference type="EMBL" id="MDQ8935589.1"/>
    </source>
</evidence>
<dbReference type="PROSITE" id="PS00216">
    <property type="entry name" value="SUGAR_TRANSPORT_1"/>
    <property type="match status" value="1"/>
</dbReference>
<reference evidence="8" key="1">
    <citation type="submission" date="2023-08" db="EMBL/GenBank/DDBJ databases">
        <title>Emergence of clinically-relevant ST2 carbapenem-resistant Acinetobacter baumannii strains in hospital sewages in Zhejiang, East of China.</title>
        <authorList>
            <person name="Kaichao C."/>
            <person name="Zhang R."/>
        </authorList>
    </citation>
    <scope>NUCLEOTIDE SEQUENCE</scope>
    <source>
        <strain evidence="8">M-RB-37</strain>
    </source>
</reference>
<dbReference type="AlphaFoldDB" id="A0AAW8JD30"/>
<dbReference type="RefSeq" id="WP_308981317.1">
    <property type="nucleotide sequence ID" value="NZ_JAVIDL010000011.1"/>
</dbReference>
<feature type="transmembrane region" description="Helical" evidence="6">
    <location>
        <begin position="21"/>
        <end position="44"/>
    </location>
</feature>
<feature type="transmembrane region" description="Helical" evidence="6">
    <location>
        <begin position="118"/>
        <end position="138"/>
    </location>
</feature>
<dbReference type="PROSITE" id="PS50850">
    <property type="entry name" value="MFS"/>
    <property type="match status" value="1"/>
</dbReference>
<gene>
    <name evidence="8" type="ORF">RFH47_07595</name>
</gene>
<name>A0AAW8JD30_9GAMM</name>
<comment type="subcellular location">
    <subcellularLocation>
        <location evidence="1">Membrane</location>
        <topology evidence="1">Multi-pass membrane protein</topology>
    </subcellularLocation>
</comment>
<feature type="transmembrane region" description="Helical" evidence="6">
    <location>
        <begin position="278"/>
        <end position="299"/>
    </location>
</feature>
<dbReference type="Gene3D" id="1.20.1250.20">
    <property type="entry name" value="MFS general substrate transporter like domains"/>
    <property type="match status" value="1"/>
</dbReference>
<sequence>MNEAKPLATVSLVKETKNKTIAVVIACICSFMVVADGSIINVSLYTIKQALLLSEIQMQWVVDIYLLCLGGFMLLASKLSDIYGRKQVLIYGIVIFTLASFIGGIARSGEILIFARALQGLGAAVLATSPLAIIVTVYDIPVEKERAIRYWAACTAMGAAFGVFIGGVLTTYLSWHWVMFINLPIGVVLFGLVRSSFNSSQHRSKAYKLDWIGAISSTVALISFLYAITYSSHYGLNSEMTLMMLLVSFISVVIFISVEKTADNPLVKFSIFRYKKFLVGLFVVAMLGISLSSSLYFLALMLQIKDGFTPIQIGLKILPMAISLAIAALLSSKLKQIGFSQLAFIGNILSSIGFLLLFLLPESYSYYEHLLLPVVLIGCGNGLIMMNATNLILSDIPKKDSGLAAGLQNTTRQLSGAIGIALLSGFSQVVINDLNTSVADKTQAIFISYHYVFFILFVASLIAGFFCYRLQSSIKNSLLN</sequence>
<feature type="transmembrane region" description="Helical" evidence="6">
    <location>
        <begin position="311"/>
        <end position="330"/>
    </location>
</feature>
<dbReference type="PANTHER" id="PTHR42718:SF9">
    <property type="entry name" value="MAJOR FACILITATOR SUPERFAMILY MULTIDRUG TRANSPORTER MFSC"/>
    <property type="match status" value="1"/>
</dbReference>
<dbReference type="InterPro" id="IPR020846">
    <property type="entry name" value="MFS_dom"/>
</dbReference>
<dbReference type="PANTHER" id="PTHR42718">
    <property type="entry name" value="MAJOR FACILITATOR SUPERFAMILY MULTIDRUG TRANSPORTER MFSC"/>
    <property type="match status" value="1"/>
</dbReference>
<feature type="transmembrane region" description="Helical" evidence="6">
    <location>
        <begin position="175"/>
        <end position="197"/>
    </location>
</feature>
<feature type="transmembrane region" description="Helical" evidence="6">
    <location>
        <begin position="372"/>
        <end position="393"/>
    </location>
</feature>
<feature type="transmembrane region" description="Helical" evidence="6">
    <location>
        <begin position="150"/>
        <end position="169"/>
    </location>
</feature>
<dbReference type="InterPro" id="IPR011701">
    <property type="entry name" value="MFS"/>
</dbReference>
<dbReference type="SUPFAM" id="SSF103473">
    <property type="entry name" value="MFS general substrate transporter"/>
    <property type="match status" value="1"/>
</dbReference>
<dbReference type="PRINTS" id="PR01036">
    <property type="entry name" value="TCRTETB"/>
</dbReference>
<evidence type="ECO:0000256" key="5">
    <source>
        <dbReference type="ARBA" id="ARBA00023136"/>
    </source>
</evidence>
<keyword evidence="2" id="KW-0813">Transport</keyword>
<dbReference type="EMBL" id="JAVIDL010000011">
    <property type="protein sequence ID" value="MDQ8935589.1"/>
    <property type="molecule type" value="Genomic_DNA"/>
</dbReference>
<keyword evidence="3 6" id="KW-0812">Transmembrane</keyword>
<keyword evidence="4 6" id="KW-1133">Transmembrane helix</keyword>
<evidence type="ECO:0000256" key="4">
    <source>
        <dbReference type="ARBA" id="ARBA00022989"/>
    </source>
</evidence>
<keyword evidence="5 6" id="KW-0472">Membrane</keyword>
<evidence type="ECO:0000256" key="2">
    <source>
        <dbReference type="ARBA" id="ARBA00022448"/>
    </source>
</evidence>
<evidence type="ECO:0000256" key="6">
    <source>
        <dbReference type="SAM" id="Phobius"/>
    </source>
</evidence>
<comment type="caution">
    <text evidence="8">The sequence shown here is derived from an EMBL/GenBank/DDBJ whole genome shotgun (WGS) entry which is preliminary data.</text>
</comment>
<dbReference type="GO" id="GO:0016020">
    <property type="term" value="C:membrane"/>
    <property type="evidence" value="ECO:0007669"/>
    <property type="project" value="UniProtKB-SubCell"/>
</dbReference>
<feature type="transmembrane region" description="Helical" evidence="6">
    <location>
        <begin position="342"/>
        <end position="360"/>
    </location>
</feature>
<feature type="transmembrane region" description="Helical" evidence="6">
    <location>
        <begin position="56"/>
        <end position="76"/>
    </location>
</feature>
<evidence type="ECO:0000256" key="3">
    <source>
        <dbReference type="ARBA" id="ARBA00022692"/>
    </source>
</evidence>
<dbReference type="Gene3D" id="1.20.1720.10">
    <property type="entry name" value="Multidrug resistance protein D"/>
    <property type="match status" value="1"/>
</dbReference>
<feature type="domain" description="Major facilitator superfamily (MFS) profile" evidence="7">
    <location>
        <begin position="22"/>
        <end position="475"/>
    </location>
</feature>
<feature type="transmembrane region" description="Helical" evidence="6">
    <location>
        <begin position="209"/>
        <end position="228"/>
    </location>
</feature>